<dbReference type="AlphaFoldDB" id="A0A0E4GWG8"/>
<evidence type="ECO:0000256" key="1">
    <source>
        <dbReference type="ARBA" id="ARBA00022833"/>
    </source>
</evidence>
<protein>
    <submittedName>
        <fullName evidence="3">GlcNAc-PI de-N-acetylase</fullName>
    </submittedName>
</protein>
<dbReference type="InterPro" id="IPR003737">
    <property type="entry name" value="GlcNAc_PI_deacetylase-related"/>
</dbReference>
<evidence type="ECO:0000313" key="3">
    <source>
        <dbReference type="EMBL" id="CQD08690.1"/>
    </source>
</evidence>
<sequence>MPSGIWPRSGGLRASGAEGDVETLSTSNCARFAAKPLTHSGTPAPVWLAALNDDPLPPLDLTDCPGLVVVAPHPDDETLGLGATIAQLAASGVDVLVVCVSDGGAAQPGATPLDRTRMAATRQHELRRATGILRAPSPVSLGLPDGQLTDYEDKLTDVLAEILDRSDVRPWCAATWRGDGHPDHEAAGRAAATACARTDAVLLEYPIWMWHWATPRDPAVPWDRAHSLPAADWAVLRKRLAAQCFRSQFESSADSPPVLPTYVLPRLMAVGEVTFH</sequence>
<dbReference type="GO" id="GO:0016137">
    <property type="term" value="P:glycoside metabolic process"/>
    <property type="evidence" value="ECO:0007669"/>
    <property type="project" value="UniProtKB-ARBA"/>
</dbReference>
<dbReference type="Gene3D" id="3.40.50.10320">
    <property type="entry name" value="LmbE-like"/>
    <property type="match status" value="1"/>
</dbReference>
<dbReference type="OrthoDB" id="116799at2"/>
<dbReference type="SUPFAM" id="SSF102588">
    <property type="entry name" value="LmbE-like"/>
    <property type="match status" value="1"/>
</dbReference>
<dbReference type="EMBL" id="CTEE01000001">
    <property type="protein sequence ID" value="CQD08690.1"/>
    <property type="molecule type" value="Genomic_DNA"/>
</dbReference>
<feature type="region of interest" description="Disordered" evidence="2">
    <location>
        <begin position="1"/>
        <end position="20"/>
    </location>
</feature>
<proteinExistence type="predicted"/>
<dbReference type="PANTHER" id="PTHR12993:SF11">
    <property type="entry name" value="N-ACETYLGLUCOSAMINYL-PHOSPHATIDYLINOSITOL DE-N-ACETYLASE"/>
    <property type="match status" value="1"/>
</dbReference>
<evidence type="ECO:0000313" key="4">
    <source>
        <dbReference type="Proteomes" id="UP000199251"/>
    </source>
</evidence>
<dbReference type="GO" id="GO:0016811">
    <property type="term" value="F:hydrolase activity, acting on carbon-nitrogen (but not peptide) bonds, in linear amides"/>
    <property type="evidence" value="ECO:0007669"/>
    <property type="project" value="TreeGrafter"/>
</dbReference>
<name>A0A0E4GWG8_MYCLN</name>
<accession>A0A0E4GWG8</accession>
<evidence type="ECO:0000256" key="2">
    <source>
        <dbReference type="SAM" id="MobiDB-lite"/>
    </source>
</evidence>
<dbReference type="Proteomes" id="UP000199251">
    <property type="component" value="Unassembled WGS sequence"/>
</dbReference>
<reference evidence="3 4" key="1">
    <citation type="submission" date="2015-03" db="EMBL/GenBank/DDBJ databases">
        <authorList>
            <person name="Urmite Genomes"/>
        </authorList>
    </citation>
    <scope>NUCLEOTIDE SEQUENCE [LARGE SCALE GENOMIC DNA]</scope>
    <source>
        <strain evidence="3 4">CSUR P1491</strain>
    </source>
</reference>
<gene>
    <name evidence="3" type="ORF">BN1232_01566</name>
</gene>
<keyword evidence="1" id="KW-0862">Zinc</keyword>
<dbReference type="STRING" id="141349.BN1232_01566"/>
<dbReference type="Pfam" id="PF02585">
    <property type="entry name" value="PIG-L"/>
    <property type="match status" value="1"/>
</dbReference>
<organism evidence="3 4">
    <name type="scientific">Mycobacterium lentiflavum</name>
    <dbReference type="NCBI Taxonomy" id="141349"/>
    <lineage>
        <taxon>Bacteria</taxon>
        <taxon>Bacillati</taxon>
        <taxon>Actinomycetota</taxon>
        <taxon>Actinomycetes</taxon>
        <taxon>Mycobacteriales</taxon>
        <taxon>Mycobacteriaceae</taxon>
        <taxon>Mycobacterium</taxon>
        <taxon>Mycobacterium simiae complex</taxon>
    </lineage>
</organism>
<dbReference type="InterPro" id="IPR024078">
    <property type="entry name" value="LmbE-like_dom_sf"/>
</dbReference>
<dbReference type="PANTHER" id="PTHR12993">
    <property type="entry name" value="N-ACETYLGLUCOSAMINYL-PHOSPHATIDYLINOSITOL DE-N-ACETYLASE-RELATED"/>
    <property type="match status" value="1"/>
</dbReference>